<dbReference type="KEGG" id="pti:PHATRDRAFT_43232"/>
<dbReference type="InParanoid" id="B7FR27"/>
<reference evidence="4" key="2">
    <citation type="submission" date="2008-08" db="EMBL/GenBank/DDBJ databases">
        <authorList>
            <consortium name="Diatom Consortium"/>
            <person name="Grigoriev I."/>
            <person name="Grimwood J."/>
            <person name="Kuo A."/>
            <person name="Otillar R.P."/>
            <person name="Salamov A."/>
            <person name="Detter J.C."/>
            <person name="Lindquist E."/>
            <person name="Shapiro H."/>
            <person name="Lucas S."/>
            <person name="Glavina del Rio T."/>
            <person name="Pitluck S."/>
            <person name="Rokhsar D."/>
            <person name="Bowler C."/>
        </authorList>
    </citation>
    <scope>GENOME REANNOTATION</scope>
    <source>
        <strain evidence="4">CCAP 1055/1</strain>
    </source>
</reference>
<keyword evidence="1" id="KW-0812">Transmembrane</keyword>
<dbReference type="Proteomes" id="UP000000759">
    <property type="component" value="Chromosome 1"/>
</dbReference>
<feature type="domain" description="Limiting CO2-inducible protein B/C beta carbonyic anhydrase" evidence="2">
    <location>
        <begin position="332"/>
        <end position="553"/>
    </location>
</feature>
<name>B7FR27_PHATC</name>
<dbReference type="PANTHER" id="PTHR38016">
    <property type="entry name" value="UNNAMED PRODUCT"/>
    <property type="match status" value="1"/>
</dbReference>
<evidence type="ECO:0000313" key="3">
    <source>
        <dbReference type="EMBL" id="EEC51969.1"/>
    </source>
</evidence>
<keyword evidence="4" id="KW-1185">Reference proteome</keyword>
<gene>
    <name evidence="3" type="ORF">PHATRDRAFT_43232</name>
</gene>
<proteinExistence type="predicted"/>
<dbReference type="HOGENOM" id="CLU_500105_0_0_1"/>
<dbReference type="Pfam" id="PF18599">
    <property type="entry name" value="LCIB_C_CA"/>
    <property type="match status" value="2"/>
</dbReference>
<evidence type="ECO:0000313" key="4">
    <source>
        <dbReference type="Proteomes" id="UP000000759"/>
    </source>
</evidence>
<feature type="transmembrane region" description="Helical" evidence="1">
    <location>
        <begin position="38"/>
        <end position="59"/>
    </location>
</feature>
<dbReference type="PANTHER" id="PTHR38016:SF1">
    <property type="entry name" value="LIMITING CO2-INDUCIBLE PROTEIN B_C BETA CARBONYIC ANHYDRASE DOMAIN-CONTAINING PROTEIN"/>
    <property type="match status" value="1"/>
</dbReference>
<protein>
    <recommendedName>
        <fullName evidence="2">Limiting CO2-inducible protein B/C beta carbonyic anhydrase domain-containing protein</fullName>
    </recommendedName>
</protein>
<evidence type="ECO:0000256" key="1">
    <source>
        <dbReference type="SAM" id="Phobius"/>
    </source>
</evidence>
<keyword evidence="1" id="KW-1133">Transmembrane helix</keyword>
<evidence type="ECO:0000259" key="2">
    <source>
        <dbReference type="Pfam" id="PF18599"/>
    </source>
</evidence>
<dbReference type="OrthoDB" id="38305at2759"/>
<dbReference type="RefSeq" id="XP_002177506.1">
    <property type="nucleotide sequence ID" value="XM_002177470.1"/>
</dbReference>
<reference evidence="3 4" key="1">
    <citation type="journal article" date="2008" name="Nature">
        <title>The Phaeodactylum genome reveals the evolutionary history of diatom genomes.</title>
        <authorList>
            <person name="Bowler C."/>
            <person name="Allen A.E."/>
            <person name="Badger J.H."/>
            <person name="Grimwood J."/>
            <person name="Jabbari K."/>
            <person name="Kuo A."/>
            <person name="Maheswari U."/>
            <person name="Martens C."/>
            <person name="Maumus F."/>
            <person name="Otillar R.P."/>
            <person name="Rayko E."/>
            <person name="Salamov A."/>
            <person name="Vandepoele K."/>
            <person name="Beszteri B."/>
            <person name="Gruber A."/>
            <person name="Heijde M."/>
            <person name="Katinka M."/>
            <person name="Mock T."/>
            <person name="Valentin K."/>
            <person name="Verret F."/>
            <person name="Berges J.A."/>
            <person name="Brownlee C."/>
            <person name="Cadoret J.P."/>
            <person name="Chiovitti A."/>
            <person name="Choi C.J."/>
            <person name="Coesel S."/>
            <person name="De Martino A."/>
            <person name="Detter J.C."/>
            <person name="Durkin C."/>
            <person name="Falciatore A."/>
            <person name="Fournet J."/>
            <person name="Haruta M."/>
            <person name="Huysman M.J."/>
            <person name="Jenkins B.D."/>
            <person name="Jiroutova K."/>
            <person name="Jorgensen R.E."/>
            <person name="Joubert Y."/>
            <person name="Kaplan A."/>
            <person name="Kroger N."/>
            <person name="Kroth P.G."/>
            <person name="La Roche J."/>
            <person name="Lindquist E."/>
            <person name="Lommer M."/>
            <person name="Martin-Jezequel V."/>
            <person name="Lopez P.J."/>
            <person name="Lucas S."/>
            <person name="Mangogna M."/>
            <person name="McGinnis K."/>
            <person name="Medlin L.K."/>
            <person name="Montsant A."/>
            <person name="Oudot-Le Secq M.P."/>
            <person name="Napoli C."/>
            <person name="Obornik M."/>
            <person name="Parker M.S."/>
            <person name="Petit J.L."/>
            <person name="Porcel B.M."/>
            <person name="Poulsen N."/>
            <person name="Robison M."/>
            <person name="Rychlewski L."/>
            <person name="Rynearson T.A."/>
            <person name="Schmutz J."/>
            <person name="Shapiro H."/>
            <person name="Siaut M."/>
            <person name="Stanley M."/>
            <person name="Sussman M.R."/>
            <person name="Taylor A.R."/>
            <person name="Vardi A."/>
            <person name="von Dassow P."/>
            <person name="Vyverman W."/>
            <person name="Willis A."/>
            <person name="Wyrwicz L.S."/>
            <person name="Rokhsar D.S."/>
            <person name="Weissenbach J."/>
            <person name="Armbrust E.V."/>
            <person name="Green B.R."/>
            <person name="Van de Peer Y."/>
            <person name="Grigoriev I.V."/>
        </authorList>
    </citation>
    <scope>NUCLEOTIDE SEQUENCE [LARGE SCALE GENOMIC DNA]</scope>
    <source>
        <strain evidence="3 4">CCAP 1055/1</strain>
    </source>
</reference>
<sequence>MQQRLQAVLFFWASKRDSLNLSKDLGADMEEAMETGDIFLGTVVAVLTIVGISVTINLLKFLWRSFAAQPTTAKIRQVFPGAQTNDQLVETIRSSLEKFGFGENSLIATSLCCDEVNRPLDKALSETYGSYFSMGGLAGFPFGGLTSFGAMAAHIPDGGSCVVVYGPHVGVDSKGNVGTVERRGRQKGGSCCGSGVAAAGFVKSCLAGDAKPPGAPSDPLDAQQTFVNSMLLPHGARLNSAEEPMVELPYALFDAQDEFMRKIIEKGSGNVAGNGRIALLGGIQINTPADQPDYFLPLRFDVLSNKGETIEKIIDSPSRVTATKISSVFPNAVPNEKLLAKINSTLGCYGYGKNSLVATSLCCDEVNRPLEDDLKAAFGENFNMGGLAGFAFGGVTSFGAMAAHIPDSGSCLVVYGPHVGVDSNGKVGTVERRGRAKGGSCCGSGVAASMYVRSVRNGGEEAAPPTDPLDAQQSYVGTMLLPYGERLENAEDPMVELPYALFDAQDELMQKIVAKGCSNVAGNGKIALLGGIQINTPKGMADYFLPLRFDIRDNRDVTIEDFLVETGT</sequence>
<dbReference type="EMBL" id="CM000605">
    <property type="protein sequence ID" value="EEC51969.1"/>
    <property type="molecule type" value="Genomic_DNA"/>
</dbReference>
<dbReference type="AlphaFoldDB" id="B7FR27"/>
<keyword evidence="1" id="KW-0472">Membrane</keyword>
<feature type="domain" description="Limiting CO2-inducible protein B/C beta carbonyic anhydrase" evidence="2">
    <location>
        <begin position="82"/>
        <end position="303"/>
    </location>
</feature>
<accession>B7FR27</accession>
<dbReference type="InterPro" id="IPR040703">
    <property type="entry name" value="LCIB/C_CA"/>
</dbReference>
<dbReference type="eggNOG" id="ENOG502S48Q">
    <property type="taxonomic scope" value="Eukaryota"/>
</dbReference>
<dbReference type="PaxDb" id="2850-Phatr43232"/>
<organism evidence="3 4">
    <name type="scientific">Phaeodactylum tricornutum (strain CCAP 1055/1)</name>
    <dbReference type="NCBI Taxonomy" id="556484"/>
    <lineage>
        <taxon>Eukaryota</taxon>
        <taxon>Sar</taxon>
        <taxon>Stramenopiles</taxon>
        <taxon>Ochrophyta</taxon>
        <taxon>Bacillariophyta</taxon>
        <taxon>Bacillariophyceae</taxon>
        <taxon>Bacillariophycidae</taxon>
        <taxon>Naviculales</taxon>
        <taxon>Phaeodactylaceae</taxon>
        <taxon>Phaeodactylum</taxon>
    </lineage>
</organism>
<dbReference type="GeneID" id="7196953"/>